<dbReference type="EMBL" id="JBAHYK010001828">
    <property type="protein sequence ID" value="KAL0566641.1"/>
    <property type="molecule type" value="Genomic_DNA"/>
</dbReference>
<gene>
    <name evidence="1" type="ORF">V5O48_015362</name>
</gene>
<protein>
    <submittedName>
        <fullName evidence="1">Uncharacterized protein</fullName>
    </submittedName>
</protein>
<keyword evidence="2" id="KW-1185">Reference proteome</keyword>
<accession>A0ABR3EUR7</accession>
<comment type="caution">
    <text evidence="1">The sequence shown here is derived from an EMBL/GenBank/DDBJ whole genome shotgun (WGS) entry which is preliminary data.</text>
</comment>
<evidence type="ECO:0000313" key="1">
    <source>
        <dbReference type="EMBL" id="KAL0566641.1"/>
    </source>
</evidence>
<evidence type="ECO:0000313" key="2">
    <source>
        <dbReference type="Proteomes" id="UP001465976"/>
    </source>
</evidence>
<proteinExistence type="predicted"/>
<dbReference type="Proteomes" id="UP001465976">
    <property type="component" value="Unassembled WGS sequence"/>
</dbReference>
<reference evidence="1 2" key="1">
    <citation type="submission" date="2024-02" db="EMBL/GenBank/DDBJ databases">
        <title>A draft genome for the cacao thread blight pathogen Marasmius crinis-equi.</title>
        <authorList>
            <person name="Cohen S.P."/>
            <person name="Baruah I.K."/>
            <person name="Amoako-Attah I."/>
            <person name="Bukari Y."/>
            <person name="Meinhardt L.W."/>
            <person name="Bailey B.A."/>
        </authorList>
    </citation>
    <scope>NUCLEOTIDE SEQUENCE [LARGE SCALE GENOMIC DNA]</scope>
    <source>
        <strain evidence="1 2">GH-76</strain>
    </source>
</reference>
<sequence>MHFKPNCTGGCMNGLTGALGIHQPAEDLPLGSIKLNDITAEAIFALGVRARPMVLKSCRCKSNEQHIVDVVWVGNRFKVKCLEKSPILPVKCDCPVWMFSWEPSESHCMSMGFHLWHREERDFRQTDEEHKDALRDFSPRGDGLTNWERQAVFGEKDRN</sequence>
<organism evidence="1 2">
    <name type="scientific">Marasmius crinis-equi</name>
    <dbReference type="NCBI Taxonomy" id="585013"/>
    <lineage>
        <taxon>Eukaryota</taxon>
        <taxon>Fungi</taxon>
        <taxon>Dikarya</taxon>
        <taxon>Basidiomycota</taxon>
        <taxon>Agaricomycotina</taxon>
        <taxon>Agaricomycetes</taxon>
        <taxon>Agaricomycetidae</taxon>
        <taxon>Agaricales</taxon>
        <taxon>Marasmiineae</taxon>
        <taxon>Marasmiaceae</taxon>
        <taxon>Marasmius</taxon>
    </lineage>
</organism>
<name>A0ABR3EUR7_9AGAR</name>